<dbReference type="OrthoDB" id="7222937at2"/>
<keyword evidence="1" id="KW-0233">DNA recombination</keyword>
<organism evidence="3 4">
    <name type="scientific">Pseudooceanicola nitratireducens</name>
    <dbReference type="NCBI Taxonomy" id="517719"/>
    <lineage>
        <taxon>Bacteria</taxon>
        <taxon>Pseudomonadati</taxon>
        <taxon>Pseudomonadota</taxon>
        <taxon>Alphaproteobacteria</taxon>
        <taxon>Rhodobacterales</taxon>
        <taxon>Paracoccaceae</taxon>
        <taxon>Pseudooceanicola</taxon>
    </lineage>
</organism>
<evidence type="ECO:0000313" key="3">
    <source>
        <dbReference type="EMBL" id="SFC45452.1"/>
    </source>
</evidence>
<dbReference type="Gene3D" id="1.10.443.10">
    <property type="entry name" value="Intergrase catalytic core"/>
    <property type="match status" value="1"/>
</dbReference>
<dbReference type="SUPFAM" id="SSF56349">
    <property type="entry name" value="DNA breaking-rejoining enzymes"/>
    <property type="match status" value="1"/>
</dbReference>
<dbReference type="STRING" id="517719.SAMN05421762_0959"/>
<sequence>MTNTSATAITAEQIKVILSDILRAELNRIIDAQNAGEPIDDDELDLQIQSLTAQGDDMRHHARKNDFRLVDQIARDAAARLGITLPEDLPSSLGRRVTDLARDILDLEVKALDGYDAVTEAADSVARFSALPVDDFVRTKPVTLSAAWAKTLELYPTRDMKGNIDAIAKVALAFFGDVPVATITTDRQTVFFKWMSRLPKSHGKGHGKNRFCPDAPKDPSKSLVTKDDEIEAADEADYIATEALRDRDDLSDLEKRALLSEQLVPRLTNSTLKRNRDGLNRLMKGARALGCTEMPEVISYRDVERIVKALGEEKQDPLYLRVVQSKLRMPWTEERLSQLLTSPIYAGCFSESRRWRPGNVIIRDAFYWVPLIVMMIGSRIKEILLLERRNIIWRNGEYCFAIAKGAAQLGKTDDAYRVVPIPQILLDLGFIEWWKGLDDAHGPLLFPEAANRSAVGKVTEPFSKAYYIILNRLDLGDADEDFYALRKTFHSLLRAADVADGQRQAIAGHRTGSIMNIHYTAHRTKELKEAVDKAEFALEIGFSEEHGFPIILSCGLSKGSPLSVDVTLADDGTASEIVVSEDGKAPRKFATINAATGQKIEPIELCTLASSFKELTDERTMRLPKHPLKRQAVEHFRALG</sequence>
<protein>
    <recommendedName>
        <fullName evidence="5">Phage integrase family protein</fullName>
    </recommendedName>
</protein>
<gene>
    <name evidence="3" type="ORF">SAMN05421762_0959</name>
</gene>
<proteinExistence type="predicted"/>
<reference evidence="3 4" key="1">
    <citation type="submission" date="2016-10" db="EMBL/GenBank/DDBJ databases">
        <authorList>
            <person name="de Groot N.N."/>
        </authorList>
    </citation>
    <scope>NUCLEOTIDE SEQUENCE [LARGE SCALE GENOMIC DNA]</scope>
    <source>
        <strain evidence="3 4">DSM 29619</strain>
    </source>
</reference>
<accession>A0A1I1JBT5</accession>
<evidence type="ECO:0000313" key="4">
    <source>
        <dbReference type="Proteomes" id="UP000231644"/>
    </source>
</evidence>
<dbReference type="InterPro" id="IPR011010">
    <property type="entry name" value="DNA_brk_join_enz"/>
</dbReference>
<dbReference type="RefSeq" id="WP_093451054.1">
    <property type="nucleotide sequence ID" value="NZ_FNZG01000002.1"/>
</dbReference>
<dbReference type="GO" id="GO:0003677">
    <property type="term" value="F:DNA binding"/>
    <property type="evidence" value="ECO:0007669"/>
    <property type="project" value="InterPro"/>
</dbReference>
<evidence type="ECO:0000256" key="2">
    <source>
        <dbReference type="SAM" id="MobiDB-lite"/>
    </source>
</evidence>
<dbReference type="GO" id="GO:0015074">
    <property type="term" value="P:DNA integration"/>
    <property type="evidence" value="ECO:0007669"/>
    <property type="project" value="InterPro"/>
</dbReference>
<evidence type="ECO:0000256" key="1">
    <source>
        <dbReference type="ARBA" id="ARBA00023172"/>
    </source>
</evidence>
<dbReference type="GO" id="GO:0006310">
    <property type="term" value="P:DNA recombination"/>
    <property type="evidence" value="ECO:0007669"/>
    <property type="project" value="UniProtKB-KW"/>
</dbReference>
<keyword evidence="4" id="KW-1185">Reference proteome</keyword>
<dbReference type="Proteomes" id="UP000231644">
    <property type="component" value="Unassembled WGS sequence"/>
</dbReference>
<dbReference type="EMBL" id="FOLX01000001">
    <property type="protein sequence ID" value="SFC45452.1"/>
    <property type="molecule type" value="Genomic_DNA"/>
</dbReference>
<feature type="region of interest" description="Disordered" evidence="2">
    <location>
        <begin position="202"/>
        <end position="222"/>
    </location>
</feature>
<dbReference type="AlphaFoldDB" id="A0A1I1JBT5"/>
<dbReference type="InterPro" id="IPR013762">
    <property type="entry name" value="Integrase-like_cat_sf"/>
</dbReference>
<name>A0A1I1JBT5_9RHOB</name>
<evidence type="ECO:0008006" key="5">
    <source>
        <dbReference type="Google" id="ProtNLM"/>
    </source>
</evidence>